<dbReference type="PANTHER" id="PTHR37984:SF5">
    <property type="entry name" value="PROTEIN NYNRIN-LIKE"/>
    <property type="match status" value="1"/>
</dbReference>
<name>A0A9Q3F4C8_9BASI</name>
<organism evidence="2 3">
    <name type="scientific">Austropuccinia psidii MF-1</name>
    <dbReference type="NCBI Taxonomy" id="1389203"/>
    <lineage>
        <taxon>Eukaryota</taxon>
        <taxon>Fungi</taxon>
        <taxon>Dikarya</taxon>
        <taxon>Basidiomycota</taxon>
        <taxon>Pucciniomycotina</taxon>
        <taxon>Pucciniomycetes</taxon>
        <taxon>Pucciniales</taxon>
        <taxon>Sphaerophragmiaceae</taxon>
        <taxon>Austropuccinia</taxon>
    </lineage>
</organism>
<dbReference type="CDD" id="cd01647">
    <property type="entry name" value="RT_LTR"/>
    <property type="match status" value="1"/>
</dbReference>
<gene>
    <name evidence="2" type="ORF">O181_073133</name>
</gene>
<proteinExistence type="predicted"/>
<sequence>MESKMIPKISKEDKRPGRPVFNCHKCGSKLHLANTLTKKTKVKEAKVIEEVQCTEDKEESDQDSGVSEETPVEDYYSENITAFFEVTEVHTHYPKYSEDCYSFINIQYSRICNTKPARGKGYTAGASCITSILINDVEAKVNLDTGEICTCIGKDYLQVMLPEWRNHLLPIEGSMRMKTEIVVMDNCKSQHIIIGNDFLNIYGIDINKNKEGYFTISENKRKNFSLSNMPKQISVASSNKNAYKEKLVTKQLVQRQSNPSLSPKMKHELIDVLYTYKNEFASDNEPLGAIRGHEVDITLDIDRPYPLVLRRPAYSASPRTREALEKNIQELIQLGVLRKVGHNEKVEVTAPVIISWYNDASRMVGNSRELNTYTVPYRYPIPRIQETLTKLSKAKYIASMDALKVFHQSILTPKGKKVFISITHCGIHEYLRMPFGIEDSPSYYQVMMNTIFPTELSERWLIIHIDDIMMCSDSWSLHLERLETVLDKVAGVNMKISLKQCNFGFEELKALGHIFSGLSLGIDKNKVAAVLLKPIQQNKKEMMPFRGFSSYYRQNLKGLKILANSIYGICDQQKVFEMTQENIKAYEKIRKDLTKNLYSSFLT</sequence>
<dbReference type="InterPro" id="IPR050951">
    <property type="entry name" value="Retrovirus_Pol_polyprotein"/>
</dbReference>
<reference evidence="2" key="1">
    <citation type="submission" date="2021-03" db="EMBL/GenBank/DDBJ databases">
        <title>Draft genome sequence of rust myrtle Austropuccinia psidii MF-1, a brazilian biotype.</title>
        <authorList>
            <person name="Quecine M.C."/>
            <person name="Pachon D.M.R."/>
            <person name="Bonatelli M.L."/>
            <person name="Correr F.H."/>
            <person name="Franceschini L.M."/>
            <person name="Leite T.F."/>
            <person name="Margarido G.R.A."/>
            <person name="Almeida C.A."/>
            <person name="Ferrarezi J.A."/>
            <person name="Labate C.A."/>
        </authorList>
    </citation>
    <scope>NUCLEOTIDE SEQUENCE</scope>
    <source>
        <strain evidence="2">MF-1</strain>
    </source>
</reference>
<protein>
    <recommendedName>
        <fullName evidence="1">Reverse transcriptase domain-containing protein</fullName>
    </recommendedName>
</protein>
<dbReference type="Pfam" id="PF00078">
    <property type="entry name" value="RVT_1"/>
    <property type="match status" value="1"/>
</dbReference>
<dbReference type="SUPFAM" id="SSF56672">
    <property type="entry name" value="DNA/RNA polymerases"/>
    <property type="match status" value="1"/>
</dbReference>
<evidence type="ECO:0000313" key="3">
    <source>
        <dbReference type="Proteomes" id="UP000765509"/>
    </source>
</evidence>
<dbReference type="Gene3D" id="3.30.70.270">
    <property type="match status" value="2"/>
</dbReference>
<keyword evidence="3" id="KW-1185">Reference proteome</keyword>
<evidence type="ECO:0000259" key="1">
    <source>
        <dbReference type="Pfam" id="PF00078"/>
    </source>
</evidence>
<accession>A0A9Q3F4C8</accession>
<comment type="caution">
    <text evidence="2">The sequence shown here is derived from an EMBL/GenBank/DDBJ whole genome shotgun (WGS) entry which is preliminary data.</text>
</comment>
<dbReference type="EMBL" id="AVOT02038522">
    <property type="protein sequence ID" value="MBW0533418.1"/>
    <property type="molecule type" value="Genomic_DNA"/>
</dbReference>
<dbReference type="InterPro" id="IPR043502">
    <property type="entry name" value="DNA/RNA_pol_sf"/>
</dbReference>
<dbReference type="Proteomes" id="UP000765509">
    <property type="component" value="Unassembled WGS sequence"/>
</dbReference>
<dbReference type="InterPro" id="IPR043128">
    <property type="entry name" value="Rev_trsase/Diguanyl_cyclase"/>
</dbReference>
<feature type="domain" description="Reverse transcriptase" evidence="1">
    <location>
        <begin position="361"/>
        <end position="514"/>
    </location>
</feature>
<evidence type="ECO:0000313" key="2">
    <source>
        <dbReference type="EMBL" id="MBW0533418.1"/>
    </source>
</evidence>
<dbReference type="AlphaFoldDB" id="A0A9Q3F4C8"/>
<dbReference type="PANTHER" id="PTHR37984">
    <property type="entry name" value="PROTEIN CBG26694"/>
    <property type="match status" value="1"/>
</dbReference>
<dbReference type="InterPro" id="IPR000477">
    <property type="entry name" value="RT_dom"/>
</dbReference>
<dbReference type="Gene3D" id="3.10.10.10">
    <property type="entry name" value="HIV Type 1 Reverse Transcriptase, subunit A, domain 1"/>
    <property type="match status" value="1"/>
</dbReference>